<evidence type="ECO:0000256" key="4">
    <source>
        <dbReference type="ARBA" id="ARBA00022723"/>
    </source>
</evidence>
<dbReference type="PROSITE" id="PS51435">
    <property type="entry name" value="AP_NUCLEASE_F1_4"/>
    <property type="match status" value="1"/>
</dbReference>
<feature type="region of interest" description="Disordered" evidence="14">
    <location>
        <begin position="380"/>
        <end position="431"/>
    </location>
</feature>
<feature type="active site" evidence="10">
    <location>
        <position position="156"/>
    </location>
</feature>
<evidence type="ECO:0000256" key="12">
    <source>
        <dbReference type="PIRSR" id="PIRSR604808-3"/>
    </source>
</evidence>
<dbReference type="InterPro" id="IPR004808">
    <property type="entry name" value="AP_endonuc_1"/>
</dbReference>
<dbReference type="InterPro" id="IPR005135">
    <property type="entry name" value="Endo/exonuclease/phosphatase"/>
</dbReference>
<gene>
    <name evidence="17" type="ORF">NKR19_g2819</name>
</gene>
<evidence type="ECO:0000259" key="16">
    <source>
        <dbReference type="PROSITE" id="PS51999"/>
    </source>
</evidence>
<evidence type="ECO:0000256" key="10">
    <source>
        <dbReference type="PIRSR" id="PIRSR604808-1"/>
    </source>
</evidence>
<dbReference type="GO" id="GO:0003677">
    <property type="term" value="F:DNA binding"/>
    <property type="evidence" value="ECO:0007669"/>
    <property type="project" value="InterPro"/>
</dbReference>
<feature type="binding site" evidence="11">
    <location>
        <position position="195"/>
    </location>
    <ligand>
        <name>Mg(2+)</name>
        <dbReference type="ChEBI" id="CHEBI:18420"/>
        <label>1</label>
    </ligand>
</feature>
<evidence type="ECO:0000256" key="13">
    <source>
        <dbReference type="PROSITE-ProRule" id="PRU01343"/>
    </source>
</evidence>
<dbReference type="InterPro" id="IPR010666">
    <property type="entry name" value="Znf_GRF"/>
</dbReference>
<keyword evidence="8 11" id="KW-0460">Magnesium</keyword>
<evidence type="ECO:0000256" key="6">
    <source>
        <dbReference type="ARBA" id="ARBA00022801"/>
    </source>
</evidence>
<protein>
    <recommendedName>
        <fullName evidence="3">DNA-(apurinic or apyrimidinic site) endonuclease 2</fullName>
    </recommendedName>
</protein>
<feature type="domain" description="GRF-type" evidence="16">
    <location>
        <begin position="612"/>
        <end position="664"/>
    </location>
</feature>
<dbReference type="InterPro" id="IPR020847">
    <property type="entry name" value="AP_endonuclease_F1_BS"/>
</dbReference>
<feature type="site" description="Transition state stabilizer" evidence="12">
    <location>
        <position position="197"/>
    </location>
</feature>
<accession>A0AA38VZG8</accession>
<feature type="compositionally biased region" description="Low complexity" evidence="14">
    <location>
        <begin position="498"/>
        <end position="508"/>
    </location>
</feature>
<evidence type="ECO:0000256" key="2">
    <source>
        <dbReference type="ARBA" id="ARBA00007092"/>
    </source>
</evidence>
<dbReference type="PROSITE" id="PS51999">
    <property type="entry name" value="ZF_GRF"/>
    <property type="match status" value="1"/>
</dbReference>
<dbReference type="GO" id="GO:0005634">
    <property type="term" value="C:nucleus"/>
    <property type="evidence" value="ECO:0007669"/>
    <property type="project" value="TreeGrafter"/>
</dbReference>
<keyword evidence="9" id="KW-0539">Nucleus</keyword>
<dbReference type="CDD" id="cd09088">
    <property type="entry name" value="Ape2-like_AP-endo"/>
    <property type="match status" value="1"/>
</dbReference>
<sequence>MGIRITTWNVNGIRNPFGYEPWRDKRTYDAMFEILEADIVVMQETKIQRRDLSDDMVLVPGWDVYFSLPKYKKGYSGVAIYTRNSKCCPIRAEEGLTGVLCPPRSSTSFRDLPSDQQIGGYPRPGQLSGIVDEATLDSEGRCVILEFPAFVLIGVYSPATRDDTRTDFRLSFLEALDARVRNLVNMGKQVVLTGDLNIIRSELDTAGVKETLRKEDMTLDQFLSTPSRRFLNQLVFGGRVVGERDEGREQPVLWDLCREFHPDRPGMYTCWETKKNARPGNYGSRIDYVLCSDGIKDWFSDSNIQEGLLGSDHCPVYATLKDTVEVQGQTLHVVDRMNPEGMFVNGKRLQEWDNKRLLPTSAKLIPEFDRRRSIRDMFFKPAVPSKNKETSLPDVQETTSETGPTPTLGDLPSEDKEGTRSIPTSEANLQRVATQDSLLTEASAETETLVPPTPPVPASQPSSSYGSNNSPAKRQAPSSVSQRPPKKNKAALKKESSSKSGPSKGQSSLMGFFKPKNPAPTQTPPEPDLSTETDGADDPPPIATDTTTPTPLKQTGPDSPRFVSTKKPVDDIEEWETPPPEAETPTKDKVIDPIVAKESWSKLLGKRVPPMCEHDEPCISLLTKKPGVNCGRSFYICARPLGPSGDKETGTPFRCKTFIWSSDWNGRPQ</sequence>
<dbReference type="Proteomes" id="UP001174691">
    <property type="component" value="Unassembled WGS sequence"/>
</dbReference>
<reference evidence="17" key="1">
    <citation type="submission" date="2022-07" db="EMBL/GenBank/DDBJ databases">
        <title>Fungi with potential for degradation of polypropylene.</title>
        <authorList>
            <person name="Gostincar C."/>
        </authorList>
    </citation>
    <scope>NUCLEOTIDE SEQUENCE</scope>
    <source>
        <strain evidence="17">EXF-13287</strain>
    </source>
</reference>
<organism evidence="17 18">
    <name type="scientific">Coniochaeta hoffmannii</name>
    <dbReference type="NCBI Taxonomy" id="91930"/>
    <lineage>
        <taxon>Eukaryota</taxon>
        <taxon>Fungi</taxon>
        <taxon>Dikarya</taxon>
        <taxon>Ascomycota</taxon>
        <taxon>Pezizomycotina</taxon>
        <taxon>Sordariomycetes</taxon>
        <taxon>Sordariomycetidae</taxon>
        <taxon>Coniochaetales</taxon>
        <taxon>Coniochaetaceae</taxon>
        <taxon>Coniochaeta</taxon>
    </lineage>
</organism>
<dbReference type="InterPro" id="IPR000253">
    <property type="entry name" value="FHA_dom"/>
</dbReference>
<feature type="site" description="Interaction with DNA substrate" evidence="12">
    <location>
        <position position="313"/>
    </location>
</feature>
<dbReference type="InterPro" id="IPR036691">
    <property type="entry name" value="Endo/exonu/phosph_ase_sf"/>
</dbReference>
<proteinExistence type="inferred from homology"/>
<evidence type="ECO:0000256" key="5">
    <source>
        <dbReference type="ARBA" id="ARBA00022771"/>
    </source>
</evidence>
<feature type="compositionally biased region" description="Polar residues" evidence="14">
    <location>
        <begin position="421"/>
        <end position="431"/>
    </location>
</feature>
<evidence type="ECO:0000313" key="18">
    <source>
        <dbReference type="Proteomes" id="UP001174691"/>
    </source>
</evidence>
<evidence type="ECO:0000256" key="14">
    <source>
        <dbReference type="SAM" id="MobiDB-lite"/>
    </source>
</evidence>
<evidence type="ECO:0000256" key="9">
    <source>
        <dbReference type="ARBA" id="ARBA00023242"/>
    </source>
</evidence>
<feature type="binding site" evidence="11">
    <location>
        <position position="313"/>
    </location>
    <ligand>
        <name>Mg(2+)</name>
        <dbReference type="ChEBI" id="CHEBI:18420"/>
        <label>1</label>
    </ligand>
</feature>
<name>A0AA38VZG8_9PEZI</name>
<feature type="domain" description="FHA" evidence="15">
    <location>
        <begin position="277"/>
        <end position="349"/>
    </location>
</feature>
<dbReference type="PROSITE" id="PS50006">
    <property type="entry name" value="FHA_DOMAIN"/>
    <property type="match status" value="1"/>
</dbReference>
<dbReference type="Gene3D" id="3.60.10.10">
    <property type="entry name" value="Endonuclease/exonuclease/phosphatase"/>
    <property type="match status" value="1"/>
</dbReference>
<comment type="similarity">
    <text evidence="2">Belongs to the DNA repair enzymes AP/ExoA family.</text>
</comment>
<dbReference type="SUPFAM" id="SSF56219">
    <property type="entry name" value="DNase I-like"/>
    <property type="match status" value="1"/>
</dbReference>
<evidence type="ECO:0000256" key="3">
    <source>
        <dbReference type="ARBA" id="ARBA00013541"/>
    </source>
</evidence>
<feature type="region of interest" description="Disordered" evidence="14">
    <location>
        <begin position="443"/>
        <end position="589"/>
    </location>
</feature>
<comment type="cofactor">
    <cofactor evidence="1">
        <name>Mn(2+)</name>
        <dbReference type="ChEBI" id="CHEBI:29035"/>
    </cofactor>
</comment>
<keyword evidence="7" id="KW-0862">Zinc</keyword>
<dbReference type="GO" id="GO:0008270">
    <property type="term" value="F:zinc ion binding"/>
    <property type="evidence" value="ECO:0007669"/>
    <property type="project" value="UniProtKB-KW"/>
</dbReference>
<feature type="compositionally biased region" description="Pro residues" evidence="14">
    <location>
        <begin position="517"/>
        <end position="527"/>
    </location>
</feature>
<comment type="caution">
    <text evidence="17">The sequence shown here is derived from an EMBL/GenBank/DDBJ whole genome shotgun (WGS) entry which is preliminary data.</text>
</comment>
<feature type="compositionally biased region" description="Low complexity" evidence="14">
    <location>
        <begin position="459"/>
        <end position="472"/>
    </location>
</feature>
<evidence type="ECO:0000256" key="8">
    <source>
        <dbReference type="ARBA" id="ARBA00022842"/>
    </source>
</evidence>
<keyword evidence="4 11" id="KW-0479">Metal-binding</keyword>
<dbReference type="InterPro" id="IPR020848">
    <property type="entry name" value="AP_endonuclease_F1_CS"/>
</dbReference>
<evidence type="ECO:0000259" key="15">
    <source>
        <dbReference type="PROSITE" id="PS50006"/>
    </source>
</evidence>
<dbReference type="EMBL" id="JANBVN010000030">
    <property type="protein sequence ID" value="KAJ9160864.1"/>
    <property type="molecule type" value="Genomic_DNA"/>
</dbReference>
<feature type="binding site" evidence="11">
    <location>
        <position position="44"/>
    </location>
    <ligand>
        <name>Mg(2+)</name>
        <dbReference type="ChEBI" id="CHEBI:18420"/>
        <label>1</label>
    </ligand>
</feature>
<feature type="active site" description="Proton donor/acceptor" evidence="10">
    <location>
        <position position="195"/>
    </location>
</feature>
<dbReference type="AlphaFoldDB" id="A0AA38VZG8"/>
<dbReference type="GO" id="GO:0008311">
    <property type="term" value="F:double-stranded DNA 3'-5' DNA exonuclease activity"/>
    <property type="evidence" value="ECO:0007669"/>
    <property type="project" value="TreeGrafter"/>
</dbReference>
<feature type="binding site" evidence="11">
    <location>
        <position position="9"/>
    </location>
    <ligand>
        <name>Mg(2+)</name>
        <dbReference type="ChEBI" id="CHEBI:18420"/>
        <label>1</label>
    </ligand>
</feature>
<dbReference type="PROSITE" id="PS00728">
    <property type="entry name" value="AP_NUCLEASE_F1_3"/>
    <property type="match status" value="1"/>
</dbReference>
<evidence type="ECO:0000256" key="1">
    <source>
        <dbReference type="ARBA" id="ARBA00001936"/>
    </source>
</evidence>
<feature type="binding site" evidence="11">
    <location>
        <position position="312"/>
    </location>
    <ligand>
        <name>Mg(2+)</name>
        <dbReference type="ChEBI" id="CHEBI:18420"/>
        <label>1</label>
    </ligand>
</feature>
<feature type="compositionally biased region" description="Polar residues" evidence="14">
    <location>
        <begin position="396"/>
        <end position="405"/>
    </location>
</feature>
<evidence type="ECO:0000256" key="7">
    <source>
        <dbReference type="ARBA" id="ARBA00022833"/>
    </source>
</evidence>
<dbReference type="Pfam" id="PF03372">
    <property type="entry name" value="Exo_endo_phos"/>
    <property type="match status" value="1"/>
</dbReference>
<keyword evidence="11" id="KW-0464">Manganese</keyword>
<feature type="active site" description="Proton acceptor" evidence="10">
    <location>
        <position position="313"/>
    </location>
</feature>
<dbReference type="GO" id="GO:0003906">
    <property type="term" value="F:DNA-(apurinic or apyrimidinic site) endonuclease activity"/>
    <property type="evidence" value="ECO:0007669"/>
    <property type="project" value="TreeGrafter"/>
</dbReference>
<keyword evidence="5 13" id="KW-0863">Zinc-finger</keyword>
<evidence type="ECO:0000313" key="17">
    <source>
        <dbReference type="EMBL" id="KAJ9160864.1"/>
    </source>
</evidence>
<dbReference type="PANTHER" id="PTHR22748">
    <property type="entry name" value="AP ENDONUCLEASE"/>
    <property type="match status" value="1"/>
</dbReference>
<comment type="cofactor">
    <cofactor evidence="11">
        <name>Mg(2+)</name>
        <dbReference type="ChEBI" id="CHEBI:18420"/>
    </cofactor>
    <cofactor evidence="11">
        <name>Mn(2+)</name>
        <dbReference type="ChEBI" id="CHEBI:29035"/>
    </cofactor>
    <text evidence="11">Probably binds two magnesium or manganese ions per subunit.</text>
</comment>
<dbReference type="PANTHER" id="PTHR22748:SF4">
    <property type="entry name" value="DNA-(APURINIC OR APYRIMIDINIC SITE) ENDONUCLEASE 2"/>
    <property type="match status" value="1"/>
</dbReference>
<keyword evidence="6" id="KW-0378">Hydrolase</keyword>
<feature type="site" description="Important for catalytic activity" evidence="12">
    <location>
        <position position="287"/>
    </location>
</feature>
<dbReference type="GO" id="GO:0006284">
    <property type="term" value="P:base-excision repair"/>
    <property type="evidence" value="ECO:0007669"/>
    <property type="project" value="TreeGrafter"/>
</dbReference>
<dbReference type="PROSITE" id="PS00726">
    <property type="entry name" value="AP_NUCLEASE_F1_1"/>
    <property type="match status" value="1"/>
</dbReference>
<evidence type="ECO:0000256" key="11">
    <source>
        <dbReference type="PIRSR" id="PIRSR604808-2"/>
    </source>
</evidence>
<dbReference type="GO" id="GO:0008081">
    <property type="term" value="F:phosphoric diester hydrolase activity"/>
    <property type="evidence" value="ECO:0007669"/>
    <property type="project" value="TreeGrafter"/>
</dbReference>
<dbReference type="FunFam" id="3.60.10.10:FF:000079">
    <property type="entry name" value="DNA-(apurinic or apyrimidinic site) lyase"/>
    <property type="match status" value="1"/>
</dbReference>
<keyword evidence="18" id="KW-1185">Reference proteome</keyword>
<feature type="binding site" evidence="11">
    <location>
        <position position="197"/>
    </location>
    <ligand>
        <name>Mg(2+)</name>
        <dbReference type="ChEBI" id="CHEBI:18420"/>
        <label>1</label>
    </ligand>
</feature>